<dbReference type="AlphaFoldDB" id="A0A060RBC5"/>
<dbReference type="SUPFAM" id="SSF48600">
    <property type="entry name" value="Chorismate mutase II"/>
    <property type="match status" value="1"/>
</dbReference>
<organism evidence="4 5">
    <name type="scientific">Mucinivorans hirudinis</name>
    <dbReference type="NCBI Taxonomy" id="1433126"/>
    <lineage>
        <taxon>Bacteria</taxon>
        <taxon>Pseudomonadati</taxon>
        <taxon>Bacteroidota</taxon>
        <taxon>Bacteroidia</taxon>
        <taxon>Bacteroidales</taxon>
        <taxon>Rikenellaceae</taxon>
        <taxon>Mucinivorans</taxon>
    </lineage>
</organism>
<keyword evidence="2 4" id="KW-0808">Transferase</keyword>
<dbReference type="HOGENOM" id="CLU_062599_1_1_10"/>
<keyword evidence="5" id="KW-1185">Reference proteome</keyword>
<dbReference type="InterPro" id="IPR013785">
    <property type="entry name" value="Aldolase_TIM"/>
</dbReference>
<dbReference type="STRING" id="1433126.BN938_2886"/>
<dbReference type="InterPro" id="IPR036263">
    <property type="entry name" value="Chorismate_II_sf"/>
</dbReference>
<dbReference type="SMART" id="SM00830">
    <property type="entry name" value="CM_2"/>
    <property type="match status" value="1"/>
</dbReference>
<dbReference type="SUPFAM" id="SSF51569">
    <property type="entry name" value="Aldolase"/>
    <property type="match status" value="1"/>
</dbReference>
<dbReference type="Gene3D" id="1.20.59.10">
    <property type="entry name" value="Chorismate mutase"/>
    <property type="match status" value="1"/>
</dbReference>
<dbReference type="EC" id="5.4.99.5" evidence="1"/>
<dbReference type="InterPro" id="IPR052899">
    <property type="entry name" value="Class-I_DAHP_synthase"/>
</dbReference>
<dbReference type="EMBL" id="HG934468">
    <property type="protein sequence ID" value="CDN32951.1"/>
    <property type="molecule type" value="Genomic_DNA"/>
</dbReference>
<gene>
    <name evidence="4" type="ORF">BN938_2886</name>
</gene>
<reference evidence="4 5" key="1">
    <citation type="journal article" date="2015" name="Genome Announc.">
        <title>Complete Genome Sequence of the Novel Leech Symbiont Mucinivorans hirudinis M3T.</title>
        <authorList>
            <person name="Nelson M.C."/>
            <person name="Bomar L."/>
            <person name="Graf J."/>
        </authorList>
    </citation>
    <scope>NUCLEOTIDE SEQUENCE [LARGE SCALE GENOMIC DNA]</scope>
    <source>
        <strain evidence="5">M3</strain>
    </source>
</reference>
<dbReference type="KEGG" id="rbc:BN938_2886"/>
<evidence type="ECO:0000256" key="1">
    <source>
        <dbReference type="ARBA" id="ARBA00012404"/>
    </source>
</evidence>
<protein>
    <recommendedName>
        <fullName evidence="1">chorismate mutase</fullName>
        <ecNumber evidence="1">5.4.99.5</ecNumber>
    </recommendedName>
</protein>
<evidence type="ECO:0000256" key="2">
    <source>
        <dbReference type="ARBA" id="ARBA00022679"/>
    </source>
</evidence>
<dbReference type="GO" id="GO:0004106">
    <property type="term" value="F:chorismate mutase activity"/>
    <property type="evidence" value="ECO:0007669"/>
    <property type="project" value="UniProtKB-EC"/>
</dbReference>
<dbReference type="InterPro" id="IPR036979">
    <property type="entry name" value="CM_dom_sf"/>
</dbReference>
<sequence length="328" mass="36758">MQTCLELAESGRVDVLRAGIWKPRTNPGCFEGIGIKGLAWMANAKKATGLPIAVEVATGKHVESALEFGVDLLWIGARTTVNPFSVQDVAEALRGSDIPVLVKNPMHADLALWAGAVQRLQAVGVKQLGLIHRGFSSFGESRYRNAPMWHLVLEMRRKMPELPIICDPSHICGNRHLLQSVAQEAADLNFDGLMLESHCCPSQAWSDAAQQLTPKDLIELIDAINWRKVSADKPDFQEKLEAMRSQIDQYDAELLAILSKRMDITEQIGVIKRDNDVTILQASRWDEIVQRILDNSEQLQLSREFLHILMNAIHMESISRQNKVMNLR</sequence>
<dbReference type="PANTHER" id="PTHR43018:SF1">
    <property type="entry name" value="PROTEIN AROA(G)"/>
    <property type="match status" value="1"/>
</dbReference>
<accession>A0A060RBC5</accession>
<name>A0A060RBC5_9BACT</name>
<dbReference type="InterPro" id="IPR002701">
    <property type="entry name" value="CM_II_prokaryot"/>
</dbReference>
<dbReference type="PROSITE" id="PS51168">
    <property type="entry name" value="CHORISMATE_MUT_2"/>
    <property type="match status" value="1"/>
</dbReference>
<dbReference type="eggNOG" id="COG2876">
    <property type="taxonomic scope" value="Bacteria"/>
</dbReference>
<dbReference type="Proteomes" id="UP000027616">
    <property type="component" value="Chromosome I"/>
</dbReference>
<dbReference type="PANTHER" id="PTHR43018">
    <property type="entry name" value="PHOSPHO-2-DEHYDRO-3-DEOXYHEPTONATE ALDOLASE"/>
    <property type="match status" value="1"/>
</dbReference>
<dbReference type="Gene3D" id="3.20.20.70">
    <property type="entry name" value="Aldolase class I"/>
    <property type="match status" value="1"/>
</dbReference>
<evidence type="ECO:0000259" key="3">
    <source>
        <dbReference type="PROSITE" id="PS51168"/>
    </source>
</evidence>
<evidence type="ECO:0000313" key="5">
    <source>
        <dbReference type="Proteomes" id="UP000027616"/>
    </source>
</evidence>
<dbReference type="Pfam" id="PF00793">
    <property type="entry name" value="DAHP_synth_1"/>
    <property type="match status" value="1"/>
</dbReference>
<dbReference type="PATRIC" id="fig|1433126.3.peg.2855"/>
<feature type="domain" description="Chorismate mutase" evidence="3">
    <location>
        <begin position="234"/>
        <end position="325"/>
    </location>
</feature>
<proteinExistence type="predicted"/>
<evidence type="ECO:0000313" key="4">
    <source>
        <dbReference type="EMBL" id="CDN32951.1"/>
    </source>
</evidence>
<dbReference type="GO" id="GO:0046417">
    <property type="term" value="P:chorismate metabolic process"/>
    <property type="evidence" value="ECO:0007669"/>
    <property type="project" value="InterPro"/>
</dbReference>
<dbReference type="InterPro" id="IPR006218">
    <property type="entry name" value="DAHP1/KDSA"/>
</dbReference>
<dbReference type="Pfam" id="PF01817">
    <property type="entry name" value="CM_2"/>
    <property type="match status" value="1"/>
</dbReference>
<dbReference type="GO" id="GO:0016740">
    <property type="term" value="F:transferase activity"/>
    <property type="evidence" value="ECO:0007669"/>
    <property type="project" value="UniProtKB-KW"/>
</dbReference>